<dbReference type="SFLD" id="SFLDS00003">
    <property type="entry name" value="Haloacid_Dehalogenase"/>
    <property type="match status" value="1"/>
</dbReference>
<dbReference type="Proteomes" id="UP000186890">
    <property type="component" value="Unassembled WGS sequence"/>
</dbReference>
<dbReference type="SFLD" id="SFLDG01129">
    <property type="entry name" value="C1.5:_HAD__Beta-PGM__Phosphata"/>
    <property type="match status" value="1"/>
</dbReference>
<dbReference type="InterPro" id="IPR041492">
    <property type="entry name" value="HAD_2"/>
</dbReference>
<evidence type="ECO:0000313" key="1">
    <source>
        <dbReference type="EMBL" id="OLF47909.1"/>
    </source>
</evidence>
<dbReference type="InterPro" id="IPR023198">
    <property type="entry name" value="PGP-like_dom2"/>
</dbReference>
<dbReference type="InterPro" id="IPR052550">
    <property type="entry name" value="Pyrimidine_5'-ntase_YjjG"/>
</dbReference>
<organism evidence="1 2">
    <name type="scientific">Streptococcus cuniculi</name>
    <dbReference type="NCBI Taxonomy" id="1432788"/>
    <lineage>
        <taxon>Bacteria</taxon>
        <taxon>Bacillati</taxon>
        <taxon>Bacillota</taxon>
        <taxon>Bacilli</taxon>
        <taxon>Lactobacillales</taxon>
        <taxon>Streptococcaceae</taxon>
        <taxon>Streptococcus</taxon>
    </lineage>
</organism>
<reference evidence="2" key="1">
    <citation type="submission" date="2016-12" db="EMBL/GenBank/DDBJ databases">
        <authorList>
            <person name="Gulvik C.A."/>
        </authorList>
    </citation>
    <scope>NUCLEOTIDE SEQUENCE [LARGE SCALE GENOMIC DNA]</scope>
    <source>
        <strain evidence="2">NED12-00049-6B</strain>
    </source>
</reference>
<dbReference type="Gene3D" id="3.40.50.1000">
    <property type="entry name" value="HAD superfamily/HAD-like"/>
    <property type="match status" value="1"/>
</dbReference>
<accession>A0A1Q8E7Y3</accession>
<dbReference type="PANTHER" id="PTHR47478:SF1">
    <property type="entry name" value="PYRIMIDINE 5'-NUCLEOTIDASE YJJG"/>
    <property type="match status" value="1"/>
</dbReference>
<name>A0A1Q8E7Y3_9STRE</name>
<dbReference type="AlphaFoldDB" id="A0A1Q8E7Y3"/>
<dbReference type="InterPro" id="IPR011951">
    <property type="entry name" value="HAD-SF_hydro_IA_YjjG/PynA"/>
</dbReference>
<dbReference type="InterPro" id="IPR036412">
    <property type="entry name" value="HAD-like_sf"/>
</dbReference>
<dbReference type="Gene3D" id="1.10.150.240">
    <property type="entry name" value="Putative phosphatase, domain 2"/>
    <property type="match status" value="1"/>
</dbReference>
<dbReference type="PANTHER" id="PTHR47478">
    <property type="match status" value="1"/>
</dbReference>
<keyword evidence="2" id="KW-1185">Reference proteome</keyword>
<sequence length="239" mass="27069">MYYRFLLFDLDHTLLDFAAAEELALTQFLEAMAVEDMEAFKAYYKPMNQAMWKELEQGNISKPDLINTRFARAFAHFGREVDGREMALLYQDFISQQGQIFEGAVALLQELLDQGYELYGATNGVTYIQENRLAHSSIQPFFKDIFISEQMGTKKPEALFYEKIAEQISGFTKEQALMIGDSLTADVQGGNNAGIDTVWYNPDSLENHTSAQPTYQVQNYQELLALLAEHKSAGGKNGR</sequence>
<dbReference type="InterPro" id="IPR023214">
    <property type="entry name" value="HAD_sf"/>
</dbReference>
<evidence type="ECO:0000313" key="2">
    <source>
        <dbReference type="Proteomes" id="UP000186890"/>
    </source>
</evidence>
<dbReference type="OrthoDB" id="9802350at2"/>
<dbReference type="RefSeq" id="WP_075104783.1">
    <property type="nucleotide sequence ID" value="NZ_MSJM01000004.1"/>
</dbReference>
<dbReference type="NCBIfam" id="TIGR01549">
    <property type="entry name" value="HAD-SF-IA-v1"/>
    <property type="match status" value="1"/>
</dbReference>
<dbReference type="GO" id="GO:0008253">
    <property type="term" value="F:5'-nucleotidase activity"/>
    <property type="evidence" value="ECO:0007669"/>
    <property type="project" value="InterPro"/>
</dbReference>
<dbReference type="NCBIfam" id="TIGR02254">
    <property type="entry name" value="YjjG_YfnB"/>
    <property type="match status" value="1"/>
</dbReference>
<gene>
    <name evidence="1" type="ORF">BU202_05455</name>
</gene>
<dbReference type="InterPro" id="IPR006439">
    <property type="entry name" value="HAD-SF_hydro_IA"/>
</dbReference>
<dbReference type="Pfam" id="PF13419">
    <property type="entry name" value="HAD_2"/>
    <property type="match status" value="1"/>
</dbReference>
<comment type="caution">
    <text evidence="1">The sequence shown here is derived from an EMBL/GenBank/DDBJ whole genome shotgun (WGS) entry which is preliminary data.</text>
</comment>
<proteinExistence type="predicted"/>
<dbReference type="EMBL" id="MSJM01000004">
    <property type="protein sequence ID" value="OLF47909.1"/>
    <property type="molecule type" value="Genomic_DNA"/>
</dbReference>
<protein>
    <submittedName>
        <fullName evidence="1">Noncanonical pyrimidine nucleotidase, YjjG family</fullName>
    </submittedName>
</protein>
<dbReference type="SUPFAM" id="SSF56784">
    <property type="entry name" value="HAD-like"/>
    <property type="match status" value="1"/>
</dbReference>